<keyword evidence="1" id="KW-0479">Metal-binding</keyword>
<feature type="compositionally biased region" description="Basic and acidic residues" evidence="5">
    <location>
        <begin position="208"/>
        <end position="222"/>
    </location>
</feature>
<dbReference type="InterPro" id="IPR013083">
    <property type="entry name" value="Znf_RING/FYVE/PHD"/>
</dbReference>
<dbReference type="GO" id="GO:0008270">
    <property type="term" value="F:zinc ion binding"/>
    <property type="evidence" value="ECO:0007669"/>
    <property type="project" value="UniProtKB-KW"/>
</dbReference>
<feature type="domain" description="RING-type" evidence="6">
    <location>
        <begin position="330"/>
        <end position="386"/>
    </location>
</feature>
<dbReference type="CDD" id="cd15568">
    <property type="entry name" value="PHD5_NSD"/>
    <property type="match status" value="1"/>
</dbReference>
<evidence type="ECO:0000256" key="3">
    <source>
        <dbReference type="ARBA" id="ARBA00022833"/>
    </source>
</evidence>
<dbReference type="PROSITE" id="PS50089">
    <property type="entry name" value="ZF_RING_2"/>
    <property type="match status" value="1"/>
</dbReference>
<evidence type="ECO:0000313" key="7">
    <source>
        <dbReference type="EMBL" id="CAI5741620.1"/>
    </source>
</evidence>
<reference evidence="7" key="1">
    <citation type="submission" date="2022-12" db="EMBL/GenBank/DDBJ databases">
        <authorList>
            <person name="Webb A."/>
        </authorList>
    </citation>
    <scope>NUCLEOTIDE SEQUENCE</scope>
    <source>
        <strain evidence="7">Hp1</strain>
    </source>
</reference>
<evidence type="ECO:0000313" key="8">
    <source>
        <dbReference type="Proteomes" id="UP001162031"/>
    </source>
</evidence>
<protein>
    <recommendedName>
        <fullName evidence="6">RING-type domain-containing protein</fullName>
    </recommendedName>
</protein>
<feature type="region of interest" description="Disordered" evidence="5">
    <location>
        <begin position="393"/>
        <end position="412"/>
    </location>
</feature>
<evidence type="ECO:0000256" key="1">
    <source>
        <dbReference type="ARBA" id="ARBA00022723"/>
    </source>
</evidence>
<dbReference type="InterPro" id="IPR001841">
    <property type="entry name" value="Znf_RING"/>
</dbReference>
<keyword evidence="2 4" id="KW-0863">Zinc-finger</keyword>
<comment type="caution">
    <text evidence="7">The sequence shown here is derived from an EMBL/GenBank/DDBJ whole genome shotgun (WGS) entry which is preliminary data.</text>
</comment>
<evidence type="ECO:0000256" key="5">
    <source>
        <dbReference type="SAM" id="MobiDB-lite"/>
    </source>
</evidence>
<keyword evidence="3" id="KW-0862">Zinc</keyword>
<proteinExistence type="predicted"/>
<gene>
    <name evidence="7" type="ORF">HBR001_LOCUS8570</name>
</gene>
<organism evidence="7 8">
    <name type="scientific">Hyaloperonospora brassicae</name>
    <name type="common">Brassica downy mildew</name>
    <name type="synonym">Peronospora brassicae</name>
    <dbReference type="NCBI Taxonomy" id="162125"/>
    <lineage>
        <taxon>Eukaryota</taxon>
        <taxon>Sar</taxon>
        <taxon>Stramenopiles</taxon>
        <taxon>Oomycota</taxon>
        <taxon>Peronosporomycetes</taxon>
        <taxon>Peronosporales</taxon>
        <taxon>Peronosporaceae</taxon>
        <taxon>Hyaloperonospora</taxon>
    </lineage>
</organism>
<dbReference type="SMART" id="SM00249">
    <property type="entry name" value="PHD"/>
    <property type="match status" value="2"/>
</dbReference>
<keyword evidence="8" id="KW-1185">Reference proteome</keyword>
<dbReference type="SUPFAM" id="SSF57903">
    <property type="entry name" value="FYVE/PHD zinc finger"/>
    <property type="match status" value="1"/>
</dbReference>
<dbReference type="InterPro" id="IPR001965">
    <property type="entry name" value="Znf_PHD"/>
</dbReference>
<name>A0AAV0UXD4_HYABA</name>
<evidence type="ECO:0000256" key="4">
    <source>
        <dbReference type="PROSITE-ProRule" id="PRU00175"/>
    </source>
</evidence>
<feature type="region of interest" description="Disordered" evidence="5">
    <location>
        <begin position="100"/>
        <end position="124"/>
    </location>
</feature>
<accession>A0AAV0UXD4</accession>
<feature type="region of interest" description="Disordered" evidence="5">
    <location>
        <begin position="203"/>
        <end position="226"/>
    </location>
</feature>
<dbReference type="Gene3D" id="3.30.40.10">
    <property type="entry name" value="Zinc/RING finger domain, C3HC4 (zinc finger)"/>
    <property type="match status" value="1"/>
</dbReference>
<feature type="region of interest" description="Disordered" evidence="5">
    <location>
        <begin position="418"/>
        <end position="438"/>
    </location>
</feature>
<sequence>MAFRGVLLQLDEATRANGFQVLTRTAELTLPRPPAPLHEPIVTTWSHQQLVVIDGKSRDVLCIARLATVALQAEEQSILWSRRPTQERPSGKDIAAIESDAAGQEVKKKKEEEEEEEVTLEGGRPAVEERPRRCYCFRFGSEFEYELFARTLAALTRMQRYALVQSSVVLEMAIAYEDKKWRQDEGVRLQAAATKAQHRLELRRRKRKEEEERARKQQEKVAKTNKRTTHMVPIKSRARTTAVAVVSPRTMRCVLCRVPRQRDAPEFPKHPFVLKVIVLTAFGMTLFGAAAAQDGKGEVVHICKVCLQRVLQLRLATQALVKKSREDNYCGLCAQPTEKLPAKSTKACAHLICTRVYCVPCINKLIGKAQTPAVWQTKQWLCPNCTTGNNSTLARKEGKGTGPASAASTVMTAAAAKPKKRKRYTVTDGTSKADNDKPDSLVPALRSVSDMKPIDYAVTYFKFILQREMQDAFEESEDVCFCCKDGGNVIECDWKGLNGAMARCPKVYHEDCLGYKVPEGKTWVCPRHRCQDCGVIAPYSCRFCVTSYCEDHLPKDVRRLGHATRDIATATYVMCPRCSQQAQDAFKQEKIEPDLYTKLLRRRAGKR</sequence>
<evidence type="ECO:0000256" key="2">
    <source>
        <dbReference type="ARBA" id="ARBA00022771"/>
    </source>
</evidence>
<dbReference type="InterPro" id="IPR011011">
    <property type="entry name" value="Znf_FYVE_PHD"/>
</dbReference>
<dbReference type="AlphaFoldDB" id="A0AAV0UXD4"/>
<dbReference type="Proteomes" id="UP001162031">
    <property type="component" value="Unassembled WGS sequence"/>
</dbReference>
<dbReference type="CDD" id="cd11725">
    <property type="entry name" value="ADDz_Dnmt3"/>
    <property type="match status" value="1"/>
</dbReference>
<evidence type="ECO:0000259" key="6">
    <source>
        <dbReference type="PROSITE" id="PS50089"/>
    </source>
</evidence>
<dbReference type="EMBL" id="CANTFL010001451">
    <property type="protein sequence ID" value="CAI5741620.1"/>
    <property type="molecule type" value="Genomic_DNA"/>
</dbReference>